<evidence type="ECO:0000313" key="2">
    <source>
        <dbReference type="Proteomes" id="UP000583266"/>
    </source>
</evidence>
<evidence type="ECO:0000313" key="1">
    <source>
        <dbReference type="EMBL" id="NML37459.1"/>
    </source>
</evidence>
<reference evidence="1 2" key="1">
    <citation type="submission" date="2020-04" db="EMBL/GenBank/DDBJ databases">
        <title>Chitinophaga sp. G-6-1-13 sp. nov., isolated from soil.</title>
        <authorList>
            <person name="Dahal R.H."/>
            <person name="Chaudhary D.K."/>
        </authorList>
    </citation>
    <scope>NUCLEOTIDE SEQUENCE [LARGE SCALE GENOMIC DNA]</scope>
    <source>
        <strain evidence="1 2">G-6-1-13</strain>
    </source>
</reference>
<keyword evidence="2" id="KW-1185">Reference proteome</keyword>
<proteinExistence type="predicted"/>
<accession>A0A848GJ90</accession>
<dbReference type="AlphaFoldDB" id="A0A848GJ90"/>
<organism evidence="1 2">
    <name type="scientific">Chitinophaga fulva</name>
    <dbReference type="NCBI Taxonomy" id="2728842"/>
    <lineage>
        <taxon>Bacteria</taxon>
        <taxon>Pseudomonadati</taxon>
        <taxon>Bacteroidota</taxon>
        <taxon>Chitinophagia</taxon>
        <taxon>Chitinophagales</taxon>
        <taxon>Chitinophagaceae</taxon>
        <taxon>Chitinophaga</taxon>
    </lineage>
</organism>
<sequence length="202" mass="22958">MITGYVIARKPMYDFSDVIIGRNSLLRIEDKYYHGIDRLNWIDVESRFKQSAIPENLLNVYTDLEASEQDLTGIKVLKKYDEAVVLMSLDEEMTLKNEILVIASNKLNQIKGHGIATVQTITWLGYDIVLLGGWSLIRHAIFENRQMSLLKVIALNSFGLLDNEEQADDFLKQYNKLADLDSVDPLLDNSSYGVDCIRVGVL</sequence>
<gene>
    <name evidence="1" type="ORF">HHL17_09670</name>
</gene>
<comment type="caution">
    <text evidence="1">The sequence shown here is derived from an EMBL/GenBank/DDBJ whole genome shotgun (WGS) entry which is preliminary data.</text>
</comment>
<dbReference type="Proteomes" id="UP000583266">
    <property type="component" value="Unassembled WGS sequence"/>
</dbReference>
<dbReference type="EMBL" id="JABBGC010000001">
    <property type="protein sequence ID" value="NML37459.1"/>
    <property type="molecule type" value="Genomic_DNA"/>
</dbReference>
<name>A0A848GJ90_9BACT</name>
<dbReference type="RefSeq" id="WP_169224520.1">
    <property type="nucleotide sequence ID" value="NZ_JABBGC010000001.1"/>
</dbReference>
<protein>
    <submittedName>
        <fullName evidence="1">Uncharacterized protein</fullName>
    </submittedName>
</protein>